<feature type="transmembrane region" description="Helical" evidence="1">
    <location>
        <begin position="372"/>
        <end position="393"/>
    </location>
</feature>
<protein>
    <recommendedName>
        <fullName evidence="2">CAAX prenyl protease 2/Lysostaphin resistance protein A-like domain-containing protein</fullName>
    </recommendedName>
</protein>
<feature type="transmembrane region" description="Helical" evidence="1">
    <location>
        <begin position="224"/>
        <end position="241"/>
    </location>
</feature>
<reference evidence="3" key="1">
    <citation type="submission" date="2019-03" db="EMBL/GenBank/DDBJ databases">
        <authorList>
            <person name="Mank J."/>
            <person name="Almeida P."/>
        </authorList>
    </citation>
    <scope>NUCLEOTIDE SEQUENCE</scope>
    <source>
        <strain evidence="3">78183</strain>
    </source>
</reference>
<keyword evidence="1" id="KW-0472">Membrane</keyword>
<evidence type="ECO:0000259" key="2">
    <source>
        <dbReference type="Pfam" id="PF02517"/>
    </source>
</evidence>
<name>A0A6N2LTD2_SALVM</name>
<sequence>MIKHTQSTDPKSIISRRPRQMRPVAPYPTVGTLPARFGVSFNKPLIQNPHPLYHTFELKFKSNIGFKSSLKCHCIKKEITDKPTEGFSVLSSDIPWEIGNIWSTMALYMFNLHVPLGIGGLSIVANVLHQPVLDPQTEVLSLLAIQILELTASLLLLKSTAKPEYEVVSFFKTDKLSKKRNWLLASSLGFGFLILLVFLTSLVADRLIGPKVFPLLSVFCKKNIFFNSLALFHFFPTYNKYRRKRAKVGARQMRTVAPYPTVGTLPARFGVSFNKPLIQNPNPLNHTSKLKFKSNIGFKSSLKCHCIKKEITDKPTEGFSVLSSDIPWERGNIWSTMALYMFNLHIPLGIGGLSIVANVLHQPVLDPQTEVLSLLAIQILELTASLLLLKSTAKPEYEVVSFFKTDKLSKKRNWLLASSLGFGFLILLVFLTSLVADRLIGPKAVNNPIVKEILLSGDISRVACILVYCLVTPLLEEIVYRGFLLKSLASTMNWQQAVLLSSAVFSAAHFSGENFIQLFIIGCVLGCSYSWSGNLSSPILTHSFSCLLSFSSSLDMGDFENRVKERAKELKFYFKKGVKIVGDSCKKGWYKVKNMKKR</sequence>
<evidence type="ECO:0000313" key="3">
    <source>
        <dbReference type="EMBL" id="VFU44367.1"/>
    </source>
</evidence>
<dbReference type="InterPro" id="IPR003675">
    <property type="entry name" value="Rce1/LyrA-like_dom"/>
</dbReference>
<feature type="transmembrane region" description="Helical" evidence="1">
    <location>
        <begin position="182"/>
        <end position="204"/>
    </location>
</feature>
<feature type="transmembrane region" description="Helical" evidence="1">
    <location>
        <begin position="106"/>
        <end position="128"/>
    </location>
</feature>
<feature type="transmembrane region" description="Helical" evidence="1">
    <location>
        <begin position="338"/>
        <end position="360"/>
    </location>
</feature>
<dbReference type="GO" id="GO:0080120">
    <property type="term" value="P:CAAX-box protein maturation"/>
    <property type="evidence" value="ECO:0007669"/>
    <property type="project" value="UniProtKB-ARBA"/>
</dbReference>
<feature type="transmembrane region" description="Helical" evidence="1">
    <location>
        <begin position="414"/>
        <end position="433"/>
    </location>
</feature>
<dbReference type="AlphaFoldDB" id="A0A6N2LTD2"/>
<proteinExistence type="predicted"/>
<dbReference type="EMBL" id="CAADRP010001597">
    <property type="protein sequence ID" value="VFU44367.1"/>
    <property type="molecule type" value="Genomic_DNA"/>
</dbReference>
<dbReference type="PANTHER" id="PTHR43592">
    <property type="entry name" value="CAAX AMINO TERMINAL PROTEASE"/>
    <property type="match status" value="1"/>
</dbReference>
<dbReference type="GO" id="GO:0004175">
    <property type="term" value="F:endopeptidase activity"/>
    <property type="evidence" value="ECO:0007669"/>
    <property type="project" value="UniProtKB-ARBA"/>
</dbReference>
<evidence type="ECO:0000256" key="1">
    <source>
        <dbReference type="SAM" id="Phobius"/>
    </source>
</evidence>
<dbReference type="PANTHER" id="PTHR43592:SF4">
    <property type="entry name" value="CAAX AMINO TERMINAL PROTEASE FAMILY PROTEIN"/>
    <property type="match status" value="1"/>
</dbReference>
<keyword evidence="1" id="KW-0812">Transmembrane</keyword>
<feature type="transmembrane region" description="Helical" evidence="1">
    <location>
        <begin position="140"/>
        <end position="161"/>
    </location>
</feature>
<gene>
    <name evidence="3" type="ORF">SVIM_LOCUS272393</name>
</gene>
<dbReference type="Pfam" id="PF02517">
    <property type="entry name" value="Rce1-like"/>
    <property type="match status" value="1"/>
</dbReference>
<organism evidence="3">
    <name type="scientific">Salix viminalis</name>
    <name type="common">Common osier</name>
    <name type="synonym">Basket willow</name>
    <dbReference type="NCBI Taxonomy" id="40686"/>
    <lineage>
        <taxon>Eukaryota</taxon>
        <taxon>Viridiplantae</taxon>
        <taxon>Streptophyta</taxon>
        <taxon>Embryophyta</taxon>
        <taxon>Tracheophyta</taxon>
        <taxon>Spermatophyta</taxon>
        <taxon>Magnoliopsida</taxon>
        <taxon>eudicotyledons</taxon>
        <taxon>Gunneridae</taxon>
        <taxon>Pentapetalae</taxon>
        <taxon>rosids</taxon>
        <taxon>fabids</taxon>
        <taxon>Malpighiales</taxon>
        <taxon>Salicaceae</taxon>
        <taxon>Saliceae</taxon>
        <taxon>Salix</taxon>
    </lineage>
</organism>
<feature type="domain" description="CAAX prenyl protease 2/Lysostaphin resistance protein A-like" evidence="2">
    <location>
        <begin position="462"/>
        <end position="544"/>
    </location>
</feature>
<keyword evidence="1" id="KW-1133">Transmembrane helix</keyword>
<accession>A0A6N2LTD2</accession>